<dbReference type="SUPFAM" id="SSF46894">
    <property type="entry name" value="C-terminal effector domain of the bipartite response regulators"/>
    <property type="match status" value="1"/>
</dbReference>
<dbReference type="InterPro" id="IPR011990">
    <property type="entry name" value="TPR-like_helical_dom_sf"/>
</dbReference>
<dbReference type="RefSeq" id="WP_350243823.1">
    <property type="nucleotide sequence ID" value="NZ_CP158299.1"/>
</dbReference>
<dbReference type="GO" id="GO:0003677">
    <property type="term" value="F:DNA binding"/>
    <property type="evidence" value="ECO:0007669"/>
    <property type="project" value="InterPro"/>
</dbReference>
<dbReference type="KEGG" id="dsc:ABOD76_05600"/>
<dbReference type="Gene3D" id="1.10.10.10">
    <property type="entry name" value="Winged helix-like DNA-binding domain superfamily/Winged helix DNA-binding domain"/>
    <property type="match status" value="1"/>
</dbReference>
<gene>
    <name evidence="2" type="ORF">ABOD76_05600</name>
</gene>
<dbReference type="InterPro" id="IPR051677">
    <property type="entry name" value="AfsR-DnrI-RedD_regulator"/>
</dbReference>
<dbReference type="EMBL" id="CP158299">
    <property type="protein sequence ID" value="XBV85781.1"/>
    <property type="molecule type" value="Genomic_DNA"/>
</dbReference>
<dbReference type="PANTHER" id="PTHR35807">
    <property type="entry name" value="TRANSCRIPTIONAL REGULATOR REDD-RELATED"/>
    <property type="match status" value="1"/>
</dbReference>
<organism evidence="2">
    <name type="scientific">Deinococcus sonorensis KR-87</name>
    <dbReference type="NCBI Taxonomy" id="694439"/>
    <lineage>
        <taxon>Bacteria</taxon>
        <taxon>Thermotogati</taxon>
        <taxon>Deinococcota</taxon>
        <taxon>Deinococci</taxon>
        <taxon>Deinococcales</taxon>
        <taxon>Deinococcaceae</taxon>
        <taxon>Deinococcus</taxon>
    </lineage>
</organism>
<evidence type="ECO:0000259" key="1">
    <source>
        <dbReference type="SMART" id="SM01043"/>
    </source>
</evidence>
<dbReference type="Gene3D" id="1.25.40.10">
    <property type="entry name" value="Tetratricopeptide repeat domain"/>
    <property type="match status" value="2"/>
</dbReference>
<accession>A0AAU7UBA7</accession>
<dbReference type="InterPro" id="IPR016032">
    <property type="entry name" value="Sig_transdc_resp-reg_C-effctor"/>
</dbReference>
<dbReference type="SMART" id="SM01043">
    <property type="entry name" value="BTAD"/>
    <property type="match status" value="1"/>
</dbReference>
<dbReference type="GO" id="GO:0006355">
    <property type="term" value="P:regulation of DNA-templated transcription"/>
    <property type="evidence" value="ECO:0007669"/>
    <property type="project" value="InterPro"/>
</dbReference>
<evidence type="ECO:0000313" key="2">
    <source>
        <dbReference type="EMBL" id="XBV85781.1"/>
    </source>
</evidence>
<dbReference type="AlphaFoldDB" id="A0AAU7UBA7"/>
<proteinExistence type="predicted"/>
<sequence length="636" mass="70926">MNVVEGDFETLYRAGAYHEAMAALPAVPDRADARQQAVLGISLLRTGAIALAEEPLQLAILLGDLEASVEYGNLLRAQGRLREADEHLRAVLPQLSGELLMRGSRWLGTVQYQLGQARSAQQLLDRARRGYLLLGDDLGAAKIGQTIAAIQFDDGQLRKSRQSLEQAIDVFRRHQARPLLLTALRNLALILFQHKDYGRVKQVVEELETLSGPDDLSGQIYVSVARSMLYSVGEIEREEYVRLVQRVMVNAEQLGDYEHLIWAMVKRAELLLQAGQLSEAMRLLYQAPVDEHGQFPPTLRVVRAMINRRMGNLGEAVEELQAVVADLEVAGNLAELARVRLQLAYALHLNAQAEAAAAVLKDALQGLLRSTVQASMRAELEEMSELLHYAALEPSLAPYLTPVMDSLAGVLSGEQADHEPGEQVRLHLHTLGRISVLRGGDELRAPTRWSVPLLVYLALHPGRTVTEIGLDLWPDSEPGRASQSLRKTIQLLREVLGQDAVVREGPRNVSRYRLGPGLNIDLDLTRFLQAVRQGEIARALSLYRGEFLPGLDDSEWVRQQREEARLALTYELRHQLQTLHAAHQWRRLILLANQYLRVDPYDLEVHELRVEAARRVGTAPELARYVAAMNASGLDS</sequence>
<dbReference type="SUPFAM" id="SSF48452">
    <property type="entry name" value="TPR-like"/>
    <property type="match status" value="3"/>
</dbReference>
<reference evidence="2" key="1">
    <citation type="submission" date="2024-06" db="EMBL/GenBank/DDBJ databases">
        <title>Draft Genome Sequence of Deinococcus sonorensis Type Strain KR-87, a Biofilm Producing Representative of the Genus Deinococcus.</title>
        <authorList>
            <person name="Boren L.S."/>
            <person name="Grosso R.A."/>
            <person name="Hugenberg-Cox A.N."/>
            <person name="Hill J.T.E."/>
            <person name="Albert C.M."/>
            <person name="Tuohy J.M."/>
        </authorList>
    </citation>
    <scope>NUCLEOTIDE SEQUENCE</scope>
    <source>
        <strain evidence="2">KR-87</strain>
    </source>
</reference>
<name>A0AAU7UBA7_9DEIO</name>
<protein>
    <submittedName>
        <fullName evidence="2">SARP family transcriptional regulator</fullName>
    </submittedName>
</protein>
<dbReference type="InterPro" id="IPR005158">
    <property type="entry name" value="BTAD"/>
</dbReference>
<dbReference type="InterPro" id="IPR036388">
    <property type="entry name" value="WH-like_DNA-bd_sf"/>
</dbReference>
<feature type="domain" description="Bacterial transcriptional activator" evidence="1">
    <location>
        <begin position="522"/>
        <end position="627"/>
    </location>
</feature>